<evidence type="ECO:0000256" key="11">
    <source>
        <dbReference type="RuleBase" id="RU004253"/>
    </source>
</evidence>
<dbReference type="Proteomes" id="UP000809829">
    <property type="component" value="Unassembled WGS sequence"/>
</dbReference>
<evidence type="ECO:0000256" key="7">
    <source>
        <dbReference type="ARBA" id="ARBA00047851"/>
    </source>
</evidence>
<protein>
    <recommendedName>
        <fullName evidence="9">Thiamine-phosphate synthase</fullName>
        <shortName evidence="9">TP synthase</shortName>
        <shortName evidence="9">TPS</shortName>
        <ecNumber evidence="9">2.5.1.3</ecNumber>
    </recommendedName>
    <alternativeName>
        <fullName evidence="9">Thiamine-phosphate pyrophosphorylase</fullName>
        <shortName evidence="9">TMP pyrophosphorylase</shortName>
        <shortName evidence="9">TMP-PPase</shortName>
    </alternativeName>
</protein>
<comment type="function">
    <text evidence="9">Condenses 4-methyl-5-(beta-hydroxyethyl)thiazole monophosphate (THZ-P) and 2-methyl-4-amino-5-hydroxymethyl pyrimidine pyrophosphate (HMP-PP) to form thiamine monophosphate (TMP).</text>
</comment>
<feature type="binding site" evidence="9">
    <location>
        <begin position="196"/>
        <end position="197"/>
    </location>
    <ligand>
        <name>2-[(2R,5Z)-2-carboxy-4-methylthiazol-5(2H)-ylidene]ethyl phosphate</name>
        <dbReference type="ChEBI" id="CHEBI:62899"/>
    </ligand>
</feature>
<keyword evidence="4 9" id="KW-0460">Magnesium</keyword>
<sequence>MGTISVNEMKTLLHVYFIMGSNNCYNDPKEVLTKAIEGGATLFQFREKGTNALVGKEKVLFAKELQHICKQYGVPFIVNDDVDLAIELNADGVHIGQDDESAGIVRRRIGEGKILGVSTHHLDEVKRAIEQGADYVGIGPVFATVTKEDAKAVRGTVLIREVREKGLSIPIVGIGGITEQNAKVVMEAGGDGVSVITAISQAENPLETTKRLAEVVFLNSKQ</sequence>
<feature type="binding site" evidence="9">
    <location>
        <position position="176"/>
    </location>
    <ligand>
        <name>2-[(2R,5Z)-2-carboxy-4-methylthiazol-5(2H)-ylidene]ethyl phosphate</name>
        <dbReference type="ChEBI" id="CHEBI:62899"/>
    </ligand>
</feature>
<evidence type="ECO:0000256" key="10">
    <source>
        <dbReference type="RuleBase" id="RU003826"/>
    </source>
</evidence>
<accession>A0ABS2QT63</accession>
<feature type="binding site" evidence="9">
    <location>
        <position position="79"/>
    </location>
    <ligand>
        <name>4-amino-2-methyl-5-(diphosphooxymethyl)pyrimidine</name>
        <dbReference type="ChEBI" id="CHEBI:57841"/>
    </ligand>
</feature>
<evidence type="ECO:0000256" key="3">
    <source>
        <dbReference type="ARBA" id="ARBA00022723"/>
    </source>
</evidence>
<keyword evidence="14" id="KW-1185">Reference proteome</keyword>
<dbReference type="GO" id="GO:0004789">
    <property type="term" value="F:thiamine-phosphate diphosphorylase activity"/>
    <property type="evidence" value="ECO:0007669"/>
    <property type="project" value="UniProtKB-EC"/>
</dbReference>
<organism evidence="13 14">
    <name type="scientific">Priestia iocasae</name>
    <dbReference type="NCBI Taxonomy" id="2291674"/>
    <lineage>
        <taxon>Bacteria</taxon>
        <taxon>Bacillati</taxon>
        <taxon>Bacillota</taxon>
        <taxon>Bacilli</taxon>
        <taxon>Bacillales</taxon>
        <taxon>Bacillaceae</taxon>
        <taxon>Priestia</taxon>
    </lineage>
</organism>
<dbReference type="InterPro" id="IPR013785">
    <property type="entry name" value="Aldolase_TIM"/>
</dbReference>
<comment type="caution">
    <text evidence="13">The sequence shown here is derived from an EMBL/GenBank/DDBJ whole genome shotgun (WGS) entry which is preliminary data.</text>
</comment>
<feature type="binding site" evidence="9">
    <location>
        <begin position="144"/>
        <end position="146"/>
    </location>
    <ligand>
        <name>2-[(2R,5Z)-2-carboxy-4-methylthiazol-5(2H)-ylidene]ethyl phosphate</name>
        <dbReference type="ChEBI" id="CHEBI:62899"/>
    </ligand>
</feature>
<dbReference type="InterPro" id="IPR022998">
    <property type="entry name" value="ThiamineP_synth_TenI"/>
</dbReference>
<dbReference type="SUPFAM" id="SSF51391">
    <property type="entry name" value="Thiamin phosphate synthase"/>
    <property type="match status" value="1"/>
</dbReference>
<keyword evidence="3 9" id="KW-0479">Metal-binding</keyword>
<name>A0ABS2QT63_9BACI</name>
<proteinExistence type="inferred from homology"/>
<comment type="similarity">
    <text evidence="9 10">Belongs to the thiamine-phosphate synthase family.</text>
</comment>
<gene>
    <name evidence="9" type="primary">thiE</name>
    <name evidence="13" type="ORF">JOC83_001043</name>
</gene>
<keyword evidence="5 9" id="KW-0784">Thiamine biosynthesis</keyword>
<evidence type="ECO:0000256" key="2">
    <source>
        <dbReference type="ARBA" id="ARBA00022679"/>
    </source>
</evidence>
<dbReference type="PANTHER" id="PTHR20857:SF15">
    <property type="entry name" value="THIAMINE-PHOSPHATE SYNTHASE"/>
    <property type="match status" value="1"/>
</dbReference>
<comment type="catalytic activity">
    <reaction evidence="7 9 10">
        <text>2-(2-carboxy-4-methylthiazol-5-yl)ethyl phosphate + 4-amino-2-methyl-5-(diphosphooxymethyl)pyrimidine + 2 H(+) = thiamine phosphate + CO2 + diphosphate</text>
        <dbReference type="Rhea" id="RHEA:47848"/>
        <dbReference type="ChEBI" id="CHEBI:15378"/>
        <dbReference type="ChEBI" id="CHEBI:16526"/>
        <dbReference type="ChEBI" id="CHEBI:33019"/>
        <dbReference type="ChEBI" id="CHEBI:37575"/>
        <dbReference type="ChEBI" id="CHEBI:57841"/>
        <dbReference type="ChEBI" id="CHEBI:62890"/>
        <dbReference type="EC" id="2.5.1.3"/>
    </reaction>
</comment>
<evidence type="ECO:0000256" key="8">
    <source>
        <dbReference type="ARBA" id="ARBA00047883"/>
    </source>
</evidence>
<dbReference type="NCBIfam" id="TIGR00693">
    <property type="entry name" value="thiE"/>
    <property type="match status" value="1"/>
</dbReference>
<dbReference type="PANTHER" id="PTHR20857">
    <property type="entry name" value="THIAMINE-PHOSPHATE PYROPHOSPHORYLASE"/>
    <property type="match status" value="1"/>
</dbReference>
<feature type="binding site" evidence="9">
    <location>
        <position position="118"/>
    </location>
    <ligand>
        <name>4-amino-2-methyl-5-(diphosphooxymethyl)pyrimidine</name>
        <dbReference type="ChEBI" id="CHEBI:57841"/>
    </ligand>
</feature>
<feature type="binding site" evidence="9">
    <location>
        <position position="80"/>
    </location>
    <ligand>
        <name>Mg(2+)</name>
        <dbReference type="ChEBI" id="CHEBI:18420"/>
    </ligand>
</feature>
<evidence type="ECO:0000256" key="4">
    <source>
        <dbReference type="ARBA" id="ARBA00022842"/>
    </source>
</evidence>
<feature type="binding site" evidence="9">
    <location>
        <begin position="44"/>
        <end position="48"/>
    </location>
    <ligand>
        <name>4-amino-2-methyl-5-(diphosphooxymethyl)pyrimidine</name>
        <dbReference type="ChEBI" id="CHEBI:57841"/>
    </ligand>
</feature>
<evidence type="ECO:0000313" key="14">
    <source>
        <dbReference type="Proteomes" id="UP000809829"/>
    </source>
</evidence>
<evidence type="ECO:0000313" key="13">
    <source>
        <dbReference type="EMBL" id="MBM7702217.1"/>
    </source>
</evidence>
<reference evidence="13 14" key="1">
    <citation type="submission" date="2021-01" db="EMBL/GenBank/DDBJ databases">
        <title>Genomic Encyclopedia of Type Strains, Phase IV (KMG-IV): sequencing the most valuable type-strain genomes for metagenomic binning, comparative biology and taxonomic classification.</title>
        <authorList>
            <person name="Goeker M."/>
        </authorList>
    </citation>
    <scope>NUCLEOTIDE SEQUENCE [LARGE SCALE GENOMIC DNA]</scope>
    <source>
        <strain evidence="13 14">DSM 104297</strain>
    </source>
</reference>
<evidence type="ECO:0000259" key="12">
    <source>
        <dbReference type="Pfam" id="PF02581"/>
    </source>
</evidence>
<feature type="domain" description="Thiamine phosphate synthase/TenI" evidence="12">
    <location>
        <begin position="15"/>
        <end position="199"/>
    </location>
</feature>
<evidence type="ECO:0000256" key="9">
    <source>
        <dbReference type="HAMAP-Rule" id="MF_00097"/>
    </source>
</evidence>
<comment type="catalytic activity">
    <reaction evidence="8 9 10">
        <text>2-[(2R,5Z)-2-carboxy-4-methylthiazol-5(2H)-ylidene]ethyl phosphate + 4-amino-2-methyl-5-(diphosphooxymethyl)pyrimidine + 2 H(+) = thiamine phosphate + CO2 + diphosphate</text>
        <dbReference type="Rhea" id="RHEA:47844"/>
        <dbReference type="ChEBI" id="CHEBI:15378"/>
        <dbReference type="ChEBI" id="CHEBI:16526"/>
        <dbReference type="ChEBI" id="CHEBI:33019"/>
        <dbReference type="ChEBI" id="CHEBI:37575"/>
        <dbReference type="ChEBI" id="CHEBI:57841"/>
        <dbReference type="ChEBI" id="CHEBI:62899"/>
        <dbReference type="EC" id="2.5.1.3"/>
    </reaction>
</comment>
<feature type="binding site" evidence="9">
    <location>
        <position position="99"/>
    </location>
    <ligand>
        <name>Mg(2+)</name>
        <dbReference type="ChEBI" id="CHEBI:18420"/>
    </ligand>
</feature>
<dbReference type="EMBL" id="JAFBFC010000001">
    <property type="protein sequence ID" value="MBM7702217.1"/>
    <property type="molecule type" value="Genomic_DNA"/>
</dbReference>
<comment type="catalytic activity">
    <reaction evidence="6 9 10">
        <text>4-methyl-5-(2-phosphooxyethyl)-thiazole + 4-amino-2-methyl-5-(diphosphooxymethyl)pyrimidine + H(+) = thiamine phosphate + diphosphate</text>
        <dbReference type="Rhea" id="RHEA:22328"/>
        <dbReference type="ChEBI" id="CHEBI:15378"/>
        <dbReference type="ChEBI" id="CHEBI:33019"/>
        <dbReference type="ChEBI" id="CHEBI:37575"/>
        <dbReference type="ChEBI" id="CHEBI:57841"/>
        <dbReference type="ChEBI" id="CHEBI:58296"/>
        <dbReference type="EC" id="2.5.1.3"/>
    </reaction>
</comment>
<dbReference type="HAMAP" id="MF_00097">
    <property type="entry name" value="TMP_synthase"/>
    <property type="match status" value="1"/>
</dbReference>
<evidence type="ECO:0000256" key="6">
    <source>
        <dbReference type="ARBA" id="ARBA00047334"/>
    </source>
</evidence>
<comment type="cofactor">
    <cofactor evidence="9">
        <name>Mg(2+)</name>
        <dbReference type="ChEBI" id="CHEBI:18420"/>
    </cofactor>
    <text evidence="9">Binds 1 Mg(2+) ion per subunit.</text>
</comment>
<feature type="binding site" evidence="9">
    <location>
        <position position="147"/>
    </location>
    <ligand>
        <name>4-amino-2-methyl-5-(diphosphooxymethyl)pyrimidine</name>
        <dbReference type="ChEBI" id="CHEBI:57841"/>
    </ligand>
</feature>
<dbReference type="CDD" id="cd00564">
    <property type="entry name" value="TMP_TenI"/>
    <property type="match status" value="1"/>
</dbReference>
<dbReference type="InterPro" id="IPR036206">
    <property type="entry name" value="ThiamineP_synth_sf"/>
</dbReference>
<dbReference type="Gene3D" id="3.20.20.70">
    <property type="entry name" value="Aldolase class I"/>
    <property type="match status" value="1"/>
</dbReference>
<comment type="pathway">
    <text evidence="1 9 11">Cofactor biosynthesis; thiamine diphosphate biosynthesis; thiamine phosphate from 4-amino-2-methyl-5-diphosphomethylpyrimidine and 4-methyl-5-(2-phosphoethyl)-thiazole: step 1/1.</text>
</comment>
<evidence type="ECO:0000256" key="1">
    <source>
        <dbReference type="ARBA" id="ARBA00005165"/>
    </source>
</evidence>
<dbReference type="EC" id="2.5.1.3" evidence="9"/>
<dbReference type="InterPro" id="IPR034291">
    <property type="entry name" value="TMP_synthase"/>
</dbReference>
<evidence type="ECO:0000256" key="5">
    <source>
        <dbReference type="ARBA" id="ARBA00022977"/>
    </source>
</evidence>
<keyword evidence="2 9" id="KW-0808">Transferase</keyword>
<dbReference type="RefSeq" id="WP_205184671.1">
    <property type="nucleotide sequence ID" value="NZ_JAFBFC010000001.1"/>
</dbReference>
<dbReference type="Pfam" id="PF02581">
    <property type="entry name" value="TMP-TENI"/>
    <property type="match status" value="1"/>
</dbReference>